<dbReference type="EMBL" id="JACSQO010000001">
    <property type="protein sequence ID" value="MBD7943380.1"/>
    <property type="molecule type" value="Genomic_DNA"/>
</dbReference>
<comment type="similarity">
    <text evidence="1 6">Belongs to the RpoE family.</text>
</comment>
<evidence type="ECO:0000256" key="3">
    <source>
        <dbReference type="ARBA" id="ARBA00022679"/>
    </source>
</evidence>
<protein>
    <recommendedName>
        <fullName evidence="6">Probable DNA-directed RNA polymerase subunit delta</fullName>
    </recommendedName>
    <alternativeName>
        <fullName evidence="6">RNAP delta factor</fullName>
    </alternativeName>
</protein>
<comment type="caution">
    <text evidence="9">The sequence shown here is derived from an EMBL/GenBank/DDBJ whole genome shotgun (WGS) entry which is preliminary data.</text>
</comment>
<gene>
    <name evidence="6 9" type="primary">rpoE</name>
    <name evidence="9" type="ORF">H9650_04540</name>
</gene>
<dbReference type="GO" id="GO:0000428">
    <property type="term" value="C:DNA-directed RNA polymerase complex"/>
    <property type="evidence" value="ECO:0007669"/>
    <property type="project" value="UniProtKB-KW"/>
</dbReference>
<dbReference type="HAMAP" id="MF_00357">
    <property type="entry name" value="RNApol_bact_RpoE"/>
    <property type="match status" value="1"/>
</dbReference>
<keyword evidence="5 6" id="KW-0804">Transcription</keyword>
<evidence type="ECO:0000256" key="5">
    <source>
        <dbReference type="ARBA" id="ARBA00023163"/>
    </source>
</evidence>
<comment type="subunit">
    <text evidence="6">RNAP is composed of a core of 2 alpha, a beta and a beta' subunits. The core is associated with a delta subunit and one of several sigma factors.</text>
</comment>
<evidence type="ECO:0000256" key="2">
    <source>
        <dbReference type="ARBA" id="ARBA00022478"/>
    </source>
</evidence>
<evidence type="ECO:0000256" key="6">
    <source>
        <dbReference type="HAMAP-Rule" id="MF_00357"/>
    </source>
</evidence>
<feature type="domain" description="HTH HARE-type" evidence="8">
    <location>
        <begin position="14"/>
        <end position="81"/>
    </location>
</feature>
<dbReference type="NCBIfam" id="TIGR04567">
    <property type="entry name" value="RNAP_delt_lowGC"/>
    <property type="match status" value="1"/>
</dbReference>
<accession>A0ABR8R6E7</accession>
<keyword evidence="3 6" id="KW-0808">Transferase</keyword>
<evidence type="ECO:0000256" key="4">
    <source>
        <dbReference type="ARBA" id="ARBA00022695"/>
    </source>
</evidence>
<evidence type="ECO:0000313" key="10">
    <source>
        <dbReference type="Proteomes" id="UP000640786"/>
    </source>
</evidence>
<reference evidence="9 10" key="1">
    <citation type="submission" date="2020-08" db="EMBL/GenBank/DDBJ databases">
        <title>A Genomic Blueprint of the Chicken Gut Microbiome.</title>
        <authorList>
            <person name="Gilroy R."/>
            <person name="Ravi A."/>
            <person name="Getino M."/>
            <person name="Pursley I."/>
            <person name="Horton D.L."/>
            <person name="Alikhan N.-F."/>
            <person name="Baker D."/>
            <person name="Gharbi K."/>
            <person name="Hall N."/>
            <person name="Watson M."/>
            <person name="Adriaenssens E.M."/>
            <person name="Foster-Nyarko E."/>
            <person name="Jarju S."/>
            <person name="Secka A."/>
            <person name="Antonio M."/>
            <person name="Oren A."/>
            <person name="Chaudhuri R."/>
            <person name="La Ragione R.M."/>
            <person name="Hildebrand F."/>
            <person name="Pallen M.J."/>
        </authorList>
    </citation>
    <scope>NUCLEOTIDE SEQUENCE [LARGE SCALE GENOMIC DNA]</scope>
    <source>
        <strain evidence="9 10">Sa2BUA9</strain>
    </source>
</reference>
<keyword evidence="10" id="KW-1185">Reference proteome</keyword>
<comment type="function">
    <text evidence="6">Participates in both the initiation and recycling phases of transcription. In the presence of the delta subunit, RNAP displays an increased specificity of transcription, a decreased affinity for nucleic acids, and an increased efficiency of RNA synthesis because of enhanced recycling.</text>
</comment>
<dbReference type="RefSeq" id="WP_191696666.1">
    <property type="nucleotide sequence ID" value="NZ_JACSQO010000001.1"/>
</dbReference>
<dbReference type="Pfam" id="PF05066">
    <property type="entry name" value="HARE-HTH"/>
    <property type="match status" value="1"/>
</dbReference>
<dbReference type="InterPro" id="IPR007759">
    <property type="entry name" value="Asxl_HARE-HTH"/>
</dbReference>
<name>A0ABR8R6E7_9BACI</name>
<keyword evidence="2 6" id="KW-0240">DNA-directed RNA polymerase</keyword>
<dbReference type="InterPro" id="IPR029757">
    <property type="entry name" value="RpoE"/>
</dbReference>
<dbReference type="GO" id="GO:0003899">
    <property type="term" value="F:DNA-directed RNA polymerase activity"/>
    <property type="evidence" value="ECO:0007669"/>
    <property type="project" value="UniProtKB-EC"/>
</dbReference>
<evidence type="ECO:0000256" key="7">
    <source>
        <dbReference type="SAM" id="MobiDB-lite"/>
    </source>
</evidence>
<evidence type="ECO:0000256" key="1">
    <source>
        <dbReference type="ARBA" id="ARBA00009828"/>
    </source>
</evidence>
<dbReference type="PROSITE" id="PS51913">
    <property type="entry name" value="HTH_HARE"/>
    <property type="match status" value="1"/>
</dbReference>
<dbReference type="InterPro" id="IPR038087">
    <property type="entry name" value="RNAP_delta_N_dom_sf"/>
</dbReference>
<dbReference type="Proteomes" id="UP000640786">
    <property type="component" value="Unassembled WGS sequence"/>
</dbReference>
<organism evidence="9 10">
    <name type="scientific">Psychrobacillus faecigallinarum</name>
    <dbReference type="NCBI Taxonomy" id="2762235"/>
    <lineage>
        <taxon>Bacteria</taxon>
        <taxon>Bacillati</taxon>
        <taxon>Bacillota</taxon>
        <taxon>Bacilli</taxon>
        <taxon>Bacillales</taxon>
        <taxon>Bacillaceae</taxon>
        <taxon>Psychrobacillus</taxon>
    </lineage>
</organism>
<proteinExistence type="inferred from homology"/>
<evidence type="ECO:0000259" key="8">
    <source>
        <dbReference type="PROSITE" id="PS51913"/>
    </source>
</evidence>
<sequence length="186" mass="21936">MNFREMTTAQLQEESLIDIGFAILEDKKNSMTLTELFDEIQNLNGFTDEEMAARKPQFYTDMNIDGRFLAIAENQWGLREWYPVEQIEEETAPTVKVRKKKAKAVDDLDDLDDLDEDEIIFEEEFDEFTEDDDDDDDDEEDDVAIDFVEEEIDEVDVIEEDLIDEDDDEFEIIDDEELDEEDEDEE</sequence>
<evidence type="ECO:0000313" key="9">
    <source>
        <dbReference type="EMBL" id="MBD7943380.1"/>
    </source>
</evidence>
<feature type="region of interest" description="Disordered" evidence="7">
    <location>
        <begin position="162"/>
        <end position="186"/>
    </location>
</feature>
<keyword evidence="4 6" id="KW-0548">Nucleotidyltransferase</keyword>
<dbReference type="Gene3D" id="1.10.10.1250">
    <property type="entry name" value="RNA polymerase, subunit delta, N-terminal domain"/>
    <property type="match status" value="1"/>
</dbReference>